<comment type="pathway">
    <text evidence="1">Cofactor biosynthesis; adenosylcobalamin biosynthesis.</text>
</comment>
<name>A0A7H0GJF9_9BURK</name>
<keyword evidence="5" id="KW-1185">Reference proteome</keyword>
<evidence type="ECO:0000256" key="1">
    <source>
        <dbReference type="ARBA" id="ARBA00004953"/>
    </source>
</evidence>
<dbReference type="InterPro" id="IPR003723">
    <property type="entry name" value="Precorrin-6x_reduct"/>
</dbReference>
<reference evidence="4 5" key="1">
    <citation type="submission" date="2020-08" db="EMBL/GenBank/DDBJ databases">
        <title>Genome sequence of Diaphorobacter aerolatus KACC 16536T.</title>
        <authorList>
            <person name="Hyun D.-W."/>
            <person name="Bae J.-W."/>
        </authorList>
    </citation>
    <scope>NUCLEOTIDE SEQUENCE [LARGE SCALE GENOMIC DNA]</scope>
    <source>
        <strain evidence="4 5">KACC 16536</strain>
    </source>
</reference>
<keyword evidence="3 4" id="KW-0560">Oxidoreductase</keyword>
<accession>A0A7H0GJF9</accession>
<dbReference type="PANTHER" id="PTHR36925:SF1">
    <property type="entry name" value="COBALT-PRECORRIN-6A REDUCTASE"/>
    <property type="match status" value="1"/>
</dbReference>
<dbReference type="KEGG" id="daer:H9K75_21155"/>
<dbReference type="GO" id="GO:0009236">
    <property type="term" value="P:cobalamin biosynthetic process"/>
    <property type="evidence" value="ECO:0007669"/>
    <property type="project" value="UniProtKB-UniPathway"/>
</dbReference>
<dbReference type="Pfam" id="PF02571">
    <property type="entry name" value="CbiJ"/>
    <property type="match status" value="1"/>
</dbReference>
<evidence type="ECO:0000256" key="2">
    <source>
        <dbReference type="ARBA" id="ARBA00022573"/>
    </source>
</evidence>
<dbReference type="UniPathway" id="UPA00148"/>
<dbReference type="PROSITE" id="PS51014">
    <property type="entry name" value="COBK_CBIJ"/>
    <property type="match status" value="1"/>
</dbReference>
<protein>
    <submittedName>
        <fullName evidence="4">Cobalt-precorrin-6A reductase</fullName>
        <ecNumber evidence="4">1.3.1.106</ecNumber>
    </submittedName>
</protein>
<proteinExistence type="predicted"/>
<dbReference type="EC" id="1.3.1.106" evidence="4"/>
<evidence type="ECO:0000313" key="4">
    <source>
        <dbReference type="EMBL" id="QNP48425.1"/>
    </source>
</evidence>
<dbReference type="AlphaFoldDB" id="A0A7H0GJF9"/>
<organism evidence="4 5">
    <name type="scientific">Diaphorobacter aerolatus</name>
    <dbReference type="NCBI Taxonomy" id="1288495"/>
    <lineage>
        <taxon>Bacteria</taxon>
        <taxon>Pseudomonadati</taxon>
        <taxon>Pseudomonadota</taxon>
        <taxon>Betaproteobacteria</taxon>
        <taxon>Burkholderiales</taxon>
        <taxon>Comamonadaceae</taxon>
        <taxon>Diaphorobacter</taxon>
    </lineage>
</organism>
<evidence type="ECO:0000313" key="5">
    <source>
        <dbReference type="Proteomes" id="UP000516028"/>
    </source>
</evidence>
<dbReference type="EMBL" id="CP060783">
    <property type="protein sequence ID" value="QNP48425.1"/>
    <property type="molecule type" value="Genomic_DNA"/>
</dbReference>
<dbReference type="PANTHER" id="PTHR36925">
    <property type="entry name" value="COBALT-PRECORRIN-6A REDUCTASE"/>
    <property type="match status" value="1"/>
</dbReference>
<dbReference type="NCBIfam" id="NF005968">
    <property type="entry name" value="PRK08057.1-2"/>
    <property type="match status" value="1"/>
</dbReference>
<sequence length="255" mass="27912">MTSTLSHVLLLGGTFDAHVLSLQLQAAGIAATYSYAGATLNRRTSALPTRVGGFGGVEGLMRYLQEHRITHVIDATHPFAAQMSRHAIEACGALDIPLIAMERPVWQARPGDRWTHATDMSAAAALLPATARRVFLAIGRKQLAAFSQLAKRYRFILRVIDPQQTPLLADEHELIIARGPFALEDELALLQKHLVDCIVSKNAGGKDTYAKIEAARELQIPVIMVDRPSLPERALCETPEQAMEWLRTGIIAHAT</sequence>
<dbReference type="GO" id="GO:0016994">
    <property type="term" value="F:precorrin-6A reductase activity"/>
    <property type="evidence" value="ECO:0007669"/>
    <property type="project" value="InterPro"/>
</dbReference>
<keyword evidence="2" id="KW-0169">Cobalamin biosynthesis</keyword>
<gene>
    <name evidence="4" type="ORF">H9K75_21155</name>
</gene>
<evidence type="ECO:0000256" key="3">
    <source>
        <dbReference type="ARBA" id="ARBA00023002"/>
    </source>
</evidence>
<dbReference type="NCBIfam" id="TIGR00715">
    <property type="entry name" value="precor6x_red"/>
    <property type="match status" value="1"/>
</dbReference>
<dbReference type="Proteomes" id="UP000516028">
    <property type="component" value="Chromosome"/>
</dbReference>
<dbReference type="RefSeq" id="WP_187724023.1">
    <property type="nucleotide sequence ID" value="NZ_CP060783.1"/>
</dbReference>